<keyword evidence="1" id="KW-0175">Coiled coil</keyword>
<protein>
    <submittedName>
        <fullName evidence="4">Cell fate (Sporulation/competence/biofilm development) regulator YlbF (YheA/YmcA/DUF963 family)</fullName>
    </submittedName>
</protein>
<proteinExistence type="predicted"/>
<comment type="caution">
    <text evidence="4">The sequence shown here is derived from an EMBL/GenBank/DDBJ whole genome shotgun (WGS) entry which is preliminary data.</text>
</comment>
<keyword evidence="3" id="KW-0812">Transmembrane</keyword>
<sequence length="190" mass="21787">MEKNKSTLREALQKLPSYPPPEETWQGTCQKMNELPLREALSQLPTYQPAEVLWESIEAKSASKKRTAWYRVAAAVTVGLLGLGTFYLWPGENSAVAYSVEQVDTRLQPEPDRLIDAEYEKLRAYCEAQSLLCSGDDFQRLQREFEALQRASERLQQAMTPYNTEPALVRQLNQLEREKAQLLNEMATFI</sequence>
<evidence type="ECO:0000256" key="3">
    <source>
        <dbReference type="SAM" id="Phobius"/>
    </source>
</evidence>
<name>A0A840TPI1_9BACT</name>
<dbReference type="Proteomes" id="UP000557307">
    <property type="component" value="Unassembled WGS sequence"/>
</dbReference>
<dbReference type="AlphaFoldDB" id="A0A840TPI1"/>
<gene>
    <name evidence="4" type="ORF">HNQ92_000081</name>
</gene>
<evidence type="ECO:0000256" key="1">
    <source>
        <dbReference type="SAM" id="Coils"/>
    </source>
</evidence>
<dbReference type="EMBL" id="JACHGF010000001">
    <property type="protein sequence ID" value="MBB5281960.1"/>
    <property type="molecule type" value="Genomic_DNA"/>
</dbReference>
<organism evidence="4 5">
    <name type="scientific">Rhabdobacter roseus</name>
    <dbReference type="NCBI Taxonomy" id="1655419"/>
    <lineage>
        <taxon>Bacteria</taxon>
        <taxon>Pseudomonadati</taxon>
        <taxon>Bacteroidota</taxon>
        <taxon>Cytophagia</taxon>
        <taxon>Cytophagales</taxon>
        <taxon>Cytophagaceae</taxon>
        <taxon>Rhabdobacter</taxon>
    </lineage>
</organism>
<evidence type="ECO:0000313" key="5">
    <source>
        <dbReference type="Proteomes" id="UP000557307"/>
    </source>
</evidence>
<keyword evidence="5" id="KW-1185">Reference proteome</keyword>
<keyword evidence="3" id="KW-0472">Membrane</keyword>
<accession>A0A840TPI1</accession>
<keyword evidence="3" id="KW-1133">Transmembrane helix</keyword>
<evidence type="ECO:0000256" key="2">
    <source>
        <dbReference type="SAM" id="MobiDB-lite"/>
    </source>
</evidence>
<evidence type="ECO:0000313" key="4">
    <source>
        <dbReference type="EMBL" id="MBB5281960.1"/>
    </source>
</evidence>
<feature type="region of interest" description="Disordered" evidence="2">
    <location>
        <begin position="1"/>
        <end position="23"/>
    </location>
</feature>
<feature type="compositionally biased region" description="Basic and acidic residues" evidence="2">
    <location>
        <begin position="1"/>
        <end position="12"/>
    </location>
</feature>
<reference evidence="4 5" key="1">
    <citation type="submission" date="2020-08" db="EMBL/GenBank/DDBJ databases">
        <title>Genomic Encyclopedia of Type Strains, Phase IV (KMG-IV): sequencing the most valuable type-strain genomes for metagenomic binning, comparative biology and taxonomic classification.</title>
        <authorList>
            <person name="Goeker M."/>
        </authorList>
    </citation>
    <scope>NUCLEOTIDE SEQUENCE [LARGE SCALE GENOMIC DNA]</scope>
    <source>
        <strain evidence="4 5">DSM 105074</strain>
    </source>
</reference>
<feature type="coiled-coil region" evidence="1">
    <location>
        <begin position="138"/>
        <end position="185"/>
    </location>
</feature>
<dbReference type="RefSeq" id="WP_184169334.1">
    <property type="nucleotide sequence ID" value="NZ_JACHGF010000001.1"/>
</dbReference>
<feature type="transmembrane region" description="Helical" evidence="3">
    <location>
        <begin position="68"/>
        <end position="89"/>
    </location>
</feature>